<keyword evidence="12" id="KW-1185">Reference proteome</keyword>
<evidence type="ECO:0000256" key="2">
    <source>
        <dbReference type="ARBA" id="ARBA00022475"/>
    </source>
</evidence>
<dbReference type="InterPro" id="IPR036890">
    <property type="entry name" value="HATPase_C_sf"/>
</dbReference>
<keyword evidence="2" id="KW-1003">Cell membrane</keyword>
<dbReference type="CDD" id="cd16917">
    <property type="entry name" value="HATPase_UhpB-NarQ-NarX-like"/>
    <property type="match status" value="1"/>
</dbReference>
<proteinExistence type="predicted"/>
<dbReference type="AlphaFoldDB" id="A0A1X0A4V3"/>
<feature type="transmembrane region" description="Helical" evidence="9">
    <location>
        <begin position="178"/>
        <end position="196"/>
    </location>
</feature>
<feature type="transmembrane region" description="Helical" evidence="9">
    <location>
        <begin position="100"/>
        <end position="119"/>
    </location>
</feature>
<feature type="transmembrane region" description="Helical" evidence="9">
    <location>
        <begin position="125"/>
        <end position="141"/>
    </location>
</feature>
<dbReference type="GO" id="GO:0000160">
    <property type="term" value="P:phosphorelay signal transduction system"/>
    <property type="evidence" value="ECO:0007669"/>
    <property type="project" value="UniProtKB-KW"/>
</dbReference>
<dbReference type="SUPFAM" id="SSF55874">
    <property type="entry name" value="ATPase domain of HSP90 chaperone/DNA topoisomerase II/histidine kinase"/>
    <property type="match status" value="1"/>
</dbReference>
<evidence type="ECO:0000313" key="12">
    <source>
        <dbReference type="Proteomes" id="UP000192284"/>
    </source>
</evidence>
<evidence type="ECO:0000313" key="11">
    <source>
        <dbReference type="EMBL" id="ORA24726.1"/>
    </source>
</evidence>
<dbReference type="Pfam" id="PF02518">
    <property type="entry name" value="HATPase_c"/>
    <property type="match status" value="1"/>
</dbReference>
<keyword evidence="3" id="KW-0808">Transferase</keyword>
<protein>
    <submittedName>
        <fullName evidence="11">Histidine kinase</fullName>
    </submittedName>
</protein>
<dbReference type="InterPro" id="IPR003594">
    <property type="entry name" value="HATPase_dom"/>
</dbReference>
<evidence type="ECO:0000256" key="6">
    <source>
        <dbReference type="ARBA" id="ARBA00022989"/>
    </source>
</evidence>
<feature type="transmembrane region" description="Helical" evidence="9">
    <location>
        <begin position="148"/>
        <end position="166"/>
    </location>
</feature>
<keyword evidence="7" id="KW-0902">Two-component regulatory system</keyword>
<evidence type="ECO:0000256" key="1">
    <source>
        <dbReference type="ARBA" id="ARBA00004651"/>
    </source>
</evidence>
<dbReference type="EMBL" id="MVHE01000004">
    <property type="protein sequence ID" value="ORA24726.1"/>
    <property type="molecule type" value="Genomic_DNA"/>
</dbReference>
<evidence type="ECO:0000256" key="3">
    <source>
        <dbReference type="ARBA" id="ARBA00022679"/>
    </source>
</evidence>
<dbReference type="GO" id="GO:0005886">
    <property type="term" value="C:plasma membrane"/>
    <property type="evidence" value="ECO:0007669"/>
    <property type="project" value="UniProtKB-SubCell"/>
</dbReference>
<evidence type="ECO:0000259" key="10">
    <source>
        <dbReference type="SMART" id="SM00387"/>
    </source>
</evidence>
<evidence type="ECO:0000256" key="4">
    <source>
        <dbReference type="ARBA" id="ARBA00022692"/>
    </source>
</evidence>
<evidence type="ECO:0000256" key="7">
    <source>
        <dbReference type="ARBA" id="ARBA00023012"/>
    </source>
</evidence>
<name>A0A1X0A4V3_MYCAN</name>
<evidence type="ECO:0000256" key="5">
    <source>
        <dbReference type="ARBA" id="ARBA00022777"/>
    </source>
</evidence>
<evidence type="ECO:0000256" key="9">
    <source>
        <dbReference type="SAM" id="Phobius"/>
    </source>
</evidence>
<accession>A0A1X0A4V3</accession>
<comment type="subcellular location">
    <subcellularLocation>
        <location evidence="1">Cell membrane</location>
        <topology evidence="1">Multi-pass membrane protein</topology>
    </subcellularLocation>
</comment>
<dbReference type="SMART" id="SM00387">
    <property type="entry name" value="HATPase_c"/>
    <property type="match status" value="1"/>
</dbReference>
<dbReference type="PANTHER" id="PTHR24421">
    <property type="entry name" value="NITRATE/NITRITE SENSOR PROTEIN NARX-RELATED"/>
    <property type="match status" value="1"/>
</dbReference>
<keyword evidence="4 9" id="KW-0812">Transmembrane</keyword>
<organism evidence="11 12">
    <name type="scientific">Mycobacterium angelicum</name>
    <dbReference type="NCBI Taxonomy" id="470074"/>
    <lineage>
        <taxon>Bacteria</taxon>
        <taxon>Bacillati</taxon>
        <taxon>Actinomycetota</taxon>
        <taxon>Actinomycetes</taxon>
        <taxon>Mycobacteriales</taxon>
        <taxon>Mycobacteriaceae</taxon>
        <taxon>Mycobacterium</taxon>
    </lineage>
</organism>
<dbReference type="Gene3D" id="3.30.565.10">
    <property type="entry name" value="Histidine kinase-like ATPase, C-terminal domain"/>
    <property type="match status" value="1"/>
</dbReference>
<feature type="domain" description="Histidine kinase/HSP90-like ATPase" evidence="10">
    <location>
        <begin position="324"/>
        <end position="420"/>
    </location>
</feature>
<keyword evidence="8 9" id="KW-0472">Membrane</keyword>
<gene>
    <name evidence="11" type="ORF">BST12_04470</name>
</gene>
<keyword evidence="5 11" id="KW-0418">Kinase</keyword>
<feature type="transmembrane region" description="Helical" evidence="9">
    <location>
        <begin position="36"/>
        <end position="57"/>
    </location>
</feature>
<feature type="transmembrane region" description="Helical" evidence="9">
    <location>
        <begin position="69"/>
        <end position="88"/>
    </location>
</feature>
<dbReference type="OrthoDB" id="23692at2"/>
<keyword evidence="6 9" id="KW-1133">Transmembrane helix</keyword>
<comment type="caution">
    <text evidence="11">The sequence shown here is derived from an EMBL/GenBank/DDBJ whole genome shotgun (WGS) entry which is preliminary data.</text>
</comment>
<evidence type="ECO:0000256" key="8">
    <source>
        <dbReference type="ARBA" id="ARBA00023136"/>
    </source>
</evidence>
<dbReference type="Proteomes" id="UP000192284">
    <property type="component" value="Unassembled WGS sequence"/>
</dbReference>
<dbReference type="GO" id="GO:0016301">
    <property type="term" value="F:kinase activity"/>
    <property type="evidence" value="ECO:0007669"/>
    <property type="project" value="UniProtKB-KW"/>
</dbReference>
<dbReference type="PANTHER" id="PTHR24421:SF37">
    <property type="entry name" value="SENSOR HISTIDINE KINASE NARS"/>
    <property type="match status" value="1"/>
</dbReference>
<reference evidence="11 12" key="1">
    <citation type="submission" date="2017-02" db="EMBL/GenBank/DDBJ databases">
        <title>The new phylogeny of genus Mycobacterium.</title>
        <authorList>
            <person name="Tortoli E."/>
            <person name="Trovato A."/>
            <person name="Cirillo D.M."/>
        </authorList>
    </citation>
    <scope>NUCLEOTIDE SEQUENCE [LARGE SCALE GENOMIC DNA]</scope>
    <source>
        <strain evidence="11 12">DSM 45057</strain>
    </source>
</reference>
<sequence length="422" mass="45558">MASDPVRGSREYGVAVVNASDIELERVRTVHQLRSYRIVAVLRVALLGFMVVAMFVSSPKSEWPSQTTLIAFYSFAALCALVLAYVPFDRFGMGRMSGAGRFEPFVFTIIDVVALTGFQLLSTDGIFPILIMTLLPVLVGLDVSSRRAAVVLTVTLIGFAIAGLQDRLVVRSLLWPDTGFLFALYAFLCCIAMVAVRIEERRVRSVAALSALREELLAETMTATEVLQRRISEAIHDGPLQDVLVARQELVELETAAPGDERVGHALVALQSASERLRQATFELHPAVLAQVGLGAAVQQLAAFTAARSGIEITTDIDYPVRSANDPILFGVARELLSNVVRHSHAKHASVSLAVSDGTSVLDIADDGVGVSDDTMARRLGQGHIGLASHRARVDAARGILVFMETSAGTRVLVELPLRCLN</sequence>
<dbReference type="InterPro" id="IPR050482">
    <property type="entry name" value="Sensor_HK_TwoCompSys"/>
</dbReference>